<dbReference type="Proteomes" id="UP000614272">
    <property type="component" value="Unassembled WGS sequence"/>
</dbReference>
<sequence>MANVNRSALVSYSAESMFDLVNDVDAYPQFLPGCAETQVHNADEDRMKASILISKGGLRQWFTTQNQLKRGEYIQMELIEGPFSHLSGGWRFTPLSADACKIELDLKFEFASRLAQAAFGKIFSSIASNMVSAFTQRAREVYGDR</sequence>
<dbReference type="RefSeq" id="WP_099034163.1">
    <property type="nucleotide sequence ID" value="NZ_BMGJ01000006.1"/>
</dbReference>
<evidence type="ECO:0000313" key="5">
    <source>
        <dbReference type="Proteomes" id="UP000614272"/>
    </source>
</evidence>
<dbReference type="InterPro" id="IPR005031">
    <property type="entry name" value="COQ10_START"/>
</dbReference>
<dbReference type="InterPro" id="IPR044996">
    <property type="entry name" value="COQ10-like"/>
</dbReference>
<evidence type="ECO:0000256" key="1">
    <source>
        <dbReference type="ARBA" id="ARBA00008918"/>
    </source>
</evidence>
<reference evidence="5" key="1">
    <citation type="journal article" date="2019" name="Int. J. Syst. Evol. Microbiol.">
        <title>The Global Catalogue of Microorganisms (GCM) 10K type strain sequencing project: providing services to taxonomists for standard genome sequencing and annotation.</title>
        <authorList>
            <consortium name="The Broad Institute Genomics Platform"/>
            <consortium name="The Broad Institute Genome Sequencing Center for Infectious Disease"/>
            <person name="Wu L."/>
            <person name="Ma J."/>
        </authorList>
    </citation>
    <scope>NUCLEOTIDE SEQUENCE [LARGE SCALE GENOMIC DNA]</scope>
    <source>
        <strain evidence="5">CGMCC 1.12923</strain>
    </source>
</reference>
<dbReference type="PANTHER" id="PTHR12901">
    <property type="entry name" value="SPERM PROTEIN HOMOLOG"/>
    <property type="match status" value="1"/>
</dbReference>
<organism evidence="4 5">
    <name type="scientific">Lacimicrobium alkaliphilum</name>
    <dbReference type="NCBI Taxonomy" id="1526571"/>
    <lineage>
        <taxon>Bacteria</taxon>
        <taxon>Pseudomonadati</taxon>
        <taxon>Pseudomonadota</taxon>
        <taxon>Gammaproteobacteria</taxon>
        <taxon>Alteromonadales</taxon>
        <taxon>Alteromonadaceae</taxon>
        <taxon>Lacimicrobium</taxon>
    </lineage>
</organism>
<dbReference type="EMBL" id="BMGJ01000006">
    <property type="protein sequence ID" value="GGD63927.1"/>
    <property type="molecule type" value="Genomic_DNA"/>
</dbReference>
<evidence type="ECO:0000259" key="3">
    <source>
        <dbReference type="Pfam" id="PF03364"/>
    </source>
</evidence>
<keyword evidence="4" id="KW-0830">Ubiquinone</keyword>
<dbReference type="CDD" id="cd07813">
    <property type="entry name" value="COQ10p_like"/>
    <property type="match status" value="1"/>
</dbReference>
<evidence type="ECO:0000313" key="4">
    <source>
        <dbReference type="EMBL" id="GGD63927.1"/>
    </source>
</evidence>
<comment type="similarity">
    <text evidence="1">Belongs to the ribosome association toxin RatA family.</text>
</comment>
<keyword evidence="5" id="KW-1185">Reference proteome</keyword>
<dbReference type="PANTHER" id="PTHR12901:SF10">
    <property type="entry name" value="COENZYME Q-BINDING PROTEIN COQ10, MITOCHONDRIAL"/>
    <property type="match status" value="1"/>
</dbReference>
<proteinExistence type="inferred from homology"/>
<name>A0ABQ1RD07_9ALTE</name>
<dbReference type="Gene3D" id="3.30.530.20">
    <property type="match status" value="1"/>
</dbReference>
<protein>
    <submittedName>
        <fullName evidence="4">Ubiquinone-binding protein</fullName>
    </submittedName>
</protein>
<keyword evidence="2" id="KW-1277">Toxin-antitoxin system</keyword>
<dbReference type="Pfam" id="PF03364">
    <property type="entry name" value="Polyketide_cyc"/>
    <property type="match status" value="1"/>
</dbReference>
<gene>
    <name evidence="4" type="ORF">GCM10011357_19120</name>
</gene>
<comment type="caution">
    <text evidence="4">The sequence shown here is derived from an EMBL/GenBank/DDBJ whole genome shotgun (WGS) entry which is preliminary data.</text>
</comment>
<dbReference type="InterPro" id="IPR023393">
    <property type="entry name" value="START-like_dom_sf"/>
</dbReference>
<evidence type="ECO:0000256" key="2">
    <source>
        <dbReference type="ARBA" id="ARBA00022649"/>
    </source>
</evidence>
<feature type="domain" description="Coenzyme Q-binding protein COQ10 START" evidence="3">
    <location>
        <begin position="10"/>
        <end position="135"/>
    </location>
</feature>
<dbReference type="SUPFAM" id="SSF55961">
    <property type="entry name" value="Bet v1-like"/>
    <property type="match status" value="1"/>
</dbReference>
<accession>A0ABQ1RD07</accession>